<dbReference type="GO" id="GO:0005576">
    <property type="term" value="C:extracellular region"/>
    <property type="evidence" value="ECO:0007669"/>
    <property type="project" value="UniProtKB-SubCell"/>
</dbReference>
<comment type="caution">
    <text evidence="6">The sequence shown here is derived from an EMBL/GenBank/DDBJ whole genome shotgun (WGS) entry which is preliminary data.</text>
</comment>
<name>A0AAV1VSM9_LUPLU</name>
<sequence>MLVPMVVSLRFFILCSFFSLIISSSIAHTSFKPKALVLPLIKDVSSSTPQYIIQINQRTPLVPVKLTLDLGGGYLWVNCEDGYTSSTSKPARCGSAQCSLFGLYGCSGDKVCGHSASNTVTGLSTYGDIHEDVVSVQSTNGNNPGRVVSVPNFLFICGSNSLQNGLASGVKGMAGLGRTKVSLPSQFSSAFSFKRKFAICLSSSTGTNGVIFFGEGPYNLNIDVSKVLTFTPLITNHVNTISGFLGEPSVEYFIGVKSIRVSGKRVPLNNTLLSIHKNGFGGTKISTVNPYTVLETTIYKAVADAFVKAVGAQKVAPMAPFGTCFATKDIGFSRMGPDVPSIDLILQNKEVVWNIIGANSMVQFNDVICLGFVDAGSNPSTSKVGFVKVNPYTVLETTIYKAEVEAFVKAVGAQKVALVAPFGTCFATKDIGFSRMGPDVPSIDLVLQNKEVVWNTIGANSMVQLNDVICLGFVDAGSNPSTSKVGFVKVGCTQ</sequence>
<feature type="domain" description="Peptidase A1" evidence="5">
    <location>
        <begin position="51"/>
        <end position="419"/>
    </location>
</feature>
<dbReference type="Pfam" id="PF14543">
    <property type="entry name" value="TAXi_N"/>
    <property type="match status" value="1"/>
</dbReference>
<proteinExistence type="inferred from homology"/>
<reference evidence="6 7" key="1">
    <citation type="submission" date="2024-03" db="EMBL/GenBank/DDBJ databases">
        <authorList>
            <person name="Martinez-Hernandez J."/>
        </authorList>
    </citation>
    <scope>NUCLEOTIDE SEQUENCE [LARGE SCALE GENOMIC DNA]</scope>
</reference>
<evidence type="ECO:0000256" key="1">
    <source>
        <dbReference type="ARBA" id="ARBA00004239"/>
    </source>
</evidence>
<dbReference type="SUPFAM" id="SSF50630">
    <property type="entry name" value="Acid proteases"/>
    <property type="match status" value="2"/>
</dbReference>
<gene>
    <name evidence="6" type="ORF">LLUT_LOCUS972</name>
</gene>
<evidence type="ECO:0000256" key="2">
    <source>
        <dbReference type="ARBA" id="ARBA00007447"/>
    </source>
</evidence>
<evidence type="ECO:0000313" key="7">
    <source>
        <dbReference type="Proteomes" id="UP001497480"/>
    </source>
</evidence>
<dbReference type="Gene3D" id="2.40.70.10">
    <property type="entry name" value="Acid Proteases"/>
    <property type="match status" value="3"/>
</dbReference>
<keyword evidence="4" id="KW-0732">Signal</keyword>
<dbReference type="PROSITE" id="PS51767">
    <property type="entry name" value="PEPTIDASE_A1"/>
    <property type="match status" value="1"/>
</dbReference>
<keyword evidence="7" id="KW-1185">Reference proteome</keyword>
<dbReference type="InterPro" id="IPR033121">
    <property type="entry name" value="PEPTIDASE_A1"/>
</dbReference>
<keyword evidence="3" id="KW-0964">Secreted</keyword>
<dbReference type="InterPro" id="IPR032799">
    <property type="entry name" value="TAXi_C"/>
</dbReference>
<dbReference type="Proteomes" id="UP001497480">
    <property type="component" value="Unassembled WGS sequence"/>
</dbReference>
<dbReference type="EMBL" id="CAXHTB010000001">
    <property type="protein sequence ID" value="CAL0299912.1"/>
    <property type="molecule type" value="Genomic_DNA"/>
</dbReference>
<dbReference type="Pfam" id="PF14541">
    <property type="entry name" value="TAXi_C"/>
    <property type="match status" value="2"/>
</dbReference>
<dbReference type="FunFam" id="2.40.70.10:FF:000041">
    <property type="entry name" value="Basic 7S globulin"/>
    <property type="match status" value="1"/>
</dbReference>
<evidence type="ECO:0000259" key="5">
    <source>
        <dbReference type="PROSITE" id="PS51767"/>
    </source>
</evidence>
<dbReference type="InterPro" id="IPR021109">
    <property type="entry name" value="Peptidase_aspartic_dom_sf"/>
</dbReference>
<dbReference type="FunFam" id="2.40.70.10:FF:000045">
    <property type="entry name" value="Basic 7S globulin"/>
    <property type="match status" value="1"/>
</dbReference>
<comment type="similarity">
    <text evidence="2">Belongs to the peptidase A1 family.</text>
</comment>
<dbReference type="PANTHER" id="PTHR47965">
    <property type="entry name" value="ASPARTYL PROTEASE-RELATED"/>
    <property type="match status" value="1"/>
</dbReference>
<comment type="subcellular location">
    <subcellularLocation>
        <location evidence="1">Secreted</location>
        <location evidence="1">Extracellular space</location>
    </subcellularLocation>
</comment>
<dbReference type="InterPro" id="IPR001461">
    <property type="entry name" value="Aspartic_peptidase_A1"/>
</dbReference>
<protein>
    <recommendedName>
        <fullName evidence="5">Peptidase A1 domain-containing protein</fullName>
    </recommendedName>
</protein>
<evidence type="ECO:0000256" key="4">
    <source>
        <dbReference type="ARBA" id="ARBA00022729"/>
    </source>
</evidence>
<evidence type="ECO:0000313" key="6">
    <source>
        <dbReference type="EMBL" id="CAL0299912.1"/>
    </source>
</evidence>
<dbReference type="InterPro" id="IPR032861">
    <property type="entry name" value="TAXi_N"/>
</dbReference>
<accession>A0AAV1VSM9</accession>
<organism evidence="6 7">
    <name type="scientific">Lupinus luteus</name>
    <name type="common">European yellow lupine</name>
    <dbReference type="NCBI Taxonomy" id="3873"/>
    <lineage>
        <taxon>Eukaryota</taxon>
        <taxon>Viridiplantae</taxon>
        <taxon>Streptophyta</taxon>
        <taxon>Embryophyta</taxon>
        <taxon>Tracheophyta</taxon>
        <taxon>Spermatophyta</taxon>
        <taxon>Magnoliopsida</taxon>
        <taxon>eudicotyledons</taxon>
        <taxon>Gunneridae</taxon>
        <taxon>Pentapetalae</taxon>
        <taxon>rosids</taxon>
        <taxon>fabids</taxon>
        <taxon>Fabales</taxon>
        <taxon>Fabaceae</taxon>
        <taxon>Papilionoideae</taxon>
        <taxon>50 kb inversion clade</taxon>
        <taxon>genistoids sensu lato</taxon>
        <taxon>core genistoids</taxon>
        <taxon>Genisteae</taxon>
        <taxon>Lupinus</taxon>
    </lineage>
</organism>
<evidence type="ECO:0000256" key="3">
    <source>
        <dbReference type="ARBA" id="ARBA00022525"/>
    </source>
</evidence>
<dbReference type="PANTHER" id="PTHR47965:SF103">
    <property type="entry name" value="EUKARYOTIC ASPARTYL PROTEASE FAMILY PROTEIN"/>
    <property type="match status" value="1"/>
</dbReference>
<dbReference type="GO" id="GO:0006508">
    <property type="term" value="P:proteolysis"/>
    <property type="evidence" value="ECO:0007669"/>
    <property type="project" value="InterPro"/>
</dbReference>
<dbReference type="AlphaFoldDB" id="A0AAV1VSM9"/>
<dbReference type="GO" id="GO:0004190">
    <property type="term" value="F:aspartic-type endopeptidase activity"/>
    <property type="evidence" value="ECO:0007669"/>
    <property type="project" value="InterPro"/>
</dbReference>